<accession>A0A329XC21</accession>
<feature type="domain" description="SnoaL-like" evidence="2">
    <location>
        <begin position="254"/>
        <end position="347"/>
    </location>
</feature>
<sequence>MINVIIPMSGKNLYETSNDFIYPKLLTEVSNRTLLEYSQEIFTSLQERYKIIYVAPVEKLNKLSLKTIINVISNGEGKIVPLQGMTKGAVCSSLMAIDELDLDSELIIASADHYISDNLQEIVNDFRASDSDSAVLTFESVHPKWSFVKINDEGNVVQAAEKTAISRNAIAGLYYFKKADDFISAAKNLIRKGGAIDGNFYLSSCLNELVLMGKKITCRPLADSVYHNFYDAHAVKSFEMSHRKAAGPIRSLTEAYIKAFDKKSLHEVMELFDSNASLIDPSNHLIGSDSIREMLIQLFSSHKKLSFVAKSILTEASKSIIEFELTLDEKVFRGVDIIEWNSRGKIVTLDAYLY</sequence>
<dbReference type="InterPro" id="IPR005835">
    <property type="entry name" value="NTP_transferase_dom"/>
</dbReference>
<name>A0A329XC21_9GAMM</name>
<dbReference type="RefSeq" id="WP_112895241.1">
    <property type="nucleotide sequence ID" value="NZ_CAWNYH010000013.1"/>
</dbReference>
<dbReference type="Gene3D" id="3.10.450.50">
    <property type="match status" value="1"/>
</dbReference>
<evidence type="ECO:0000259" key="1">
    <source>
        <dbReference type="Pfam" id="PF00483"/>
    </source>
</evidence>
<dbReference type="SUPFAM" id="SSF53448">
    <property type="entry name" value="Nucleotide-diphospho-sugar transferases"/>
    <property type="match status" value="1"/>
</dbReference>
<proteinExistence type="predicted"/>
<organism evidence="3 4">
    <name type="scientific">Photorhabdus bodei</name>
    <dbReference type="NCBI Taxonomy" id="2029681"/>
    <lineage>
        <taxon>Bacteria</taxon>
        <taxon>Pseudomonadati</taxon>
        <taxon>Pseudomonadota</taxon>
        <taxon>Gammaproteobacteria</taxon>
        <taxon>Enterobacterales</taxon>
        <taxon>Morganellaceae</taxon>
        <taxon>Photorhabdus</taxon>
    </lineage>
</organism>
<dbReference type="Gene3D" id="3.90.550.10">
    <property type="entry name" value="Spore Coat Polysaccharide Biosynthesis Protein SpsA, Chain A"/>
    <property type="match status" value="1"/>
</dbReference>
<dbReference type="InterPro" id="IPR037401">
    <property type="entry name" value="SnoaL-like"/>
</dbReference>
<dbReference type="InterPro" id="IPR032710">
    <property type="entry name" value="NTF2-like_dom_sf"/>
</dbReference>
<comment type="caution">
    <text evidence="3">The sequence shown here is derived from an EMBL/GenBank/DDBJ whole genome shotgun (WGS) entry which is preliminary data.</text>
</comment>
<gene>
    <name evidence="3" type="ORF">CKY02_10275</name>
</gene>
<dbReference type="Pfam" id="PF00483">
    <property type="entry name" value="NTP_transferase"/>
    <property type="match status" value="1"/>
</dbReference>
<dbReference type="GeneID" id="88806252"/>
<evidence type="ECO:0000313" key="3">
    <source>
        <dbReference type="EMBL" id="RAX12733.1"/>
    </source>
</evidence>
<feature type="domain" description="Nucleotidyl transferase" evidence="1">
    <location>
        <begin position="81"/>
        <end position="178"/>
    </location>
</feature>
<dbReference type="Proteomes" id="UP000250919">
    <property type="component" value="Unassembled WGS sequence"/>
</dbReference>
<dbReference type="AlphaFoldDB" id="A0A329XC21"/>
<dbReference type="EMBL" id="NSCM01000013">
    <property type="protein sequence ID" value="RAX12733.1"/>
    <property type="molecule type" value="Genomic_DNA"/>
</dbReference>
<dbReference type="GO" id="GO:0016779">
    <property type="term" value="F:nucleotidyltransferase activity"/>
    <property type="evidence" value="ECO:0007669"/>
    <property type="project" value="UniProtKB-ARBA"/>
</dbReference>
<protein>
    <recommendedName>
        <fullName evidence="5">Nucleotidyl transferase domain-containing protein</fullName>
    </recommendedName>
</protein>
<evidence type="ECO:0000259" key="2">
    <source>
        <dbReference type="Pfam" id="PF12680"/>
    </source>
</evidence>
<dbReference type="InterPro" id="IPR029044">
    <property type="entry name" value="Nucleotide-diphossugar_trans"/>
</dbReference>
<evidence type="ECO:0000313" key="4">
    <source>
        <dbReference type="Proteomes" id="UP000250919"/>
    </source>
</evidence>
<reference evidence="3 4" key="1">
    <citation type="journal article" date="2018" name="Int. J. Syst. Evol. Microbiol.">
        <title>Whole-genome-based revisit of Photorhabdus phylogeny: proposal for the elevation of most Photorhabdus subspecies to the species level and description of one novel species Photorhabdus bodei sp. nov., and one novel subspecies Photorhabdus laumondii subsp. clarkei subsp. nov.</title>
        <authorList>
            <person name="Machado R.A.R."/>
            <person name="Wuthrich D."/>
            <person name="Kuhnert P."/>
            <person name="Arce C.C.M."/>
            <person name="Thonen L."/>
            <person name="Ruiz C."/>
            <person name="Zhang X."/>
            <person name="Robert C.A.M."/>
            <person name="Karimi J."/>
            <person name="Kamali S."/>
            <person name="Ma J."/>
            <person name="Bruggmann R."/>
            <person name="Erb M."/>
        </authorList>
    </citation>
    <scope>NUCLEOTIDE SEQUENCE [LARGE SCALE GENOMIC DNA]</scope>
    <source>
        <strain evidence="3 4">LJ24-63</strain>
    </source>
</reference>
<dbReference type="SUPFAM" id="SSF54427">
    <property type="entry name" value="NTF2-like"/>
    <property type="match status" value="1"/>
</dbReference>
<dbReference type="Pfam" id="PF12680">
    <property type="entry name" value="SnoaL_2"/>
    <property type="match status" value="1"/>
</dbReference>
<evidence type="ECO:0008006" key="5">
    <source>
        <dbReference type="Google" id="ProtNLM"/>
    </source>
</evidence>